<protein>
    <submittedName>
        <fullName evidence="2">Uncharacterized protein</fullName>
    </submittedName>
</protein>
<dbReference type="InterPro" id="IPR029058">
    <property type="entry name" value="AB_hydrolase_fold"/>
</dbReference>
<proteinExistence type="predicted"/>
<gene>
    <name evidence="2" type="ORF">C9374_005345</name>
</gene>
<dbReference type="Gene3D" id="3.40.50.1820">
    <property type="entry name" value="alpha/beta hydrolase"/>
    <property type="match status" value="1"/>
</dbReference>
<feature type="compositionally biased region" description="Low complexity" evidence="1">
    <location>
        <begin position="8"/>
        <end position="17"/>
    </location>
</feature>
<dbReference type="AlphaFoldDB" id="A0AA88KJR9"/>
<dbReference type="RefSeq" id="XP_044547822.1">
    <property type="nucleotide sequence ID" value="XM_044695085.1"/>
</dbReference>
<evidence type="ECO:0000313" key="2">
    <source>
        <dbReference type="EMBL" id="KAG2382143.1"/>
    </source>
</evidence>
<accession>A0AA88KJR9</accession>
<feature type="region of interest" description="Disordered" evidence="1">
    <location>
        <begin position="1"/>
        <end position="20"/>
    </location>
</feature>
<dbReference type="Proteomes" id="UP000816034">
    <property type="component" value="Unassembled WGS sequence"/>
</dbReference>
<comment type="caution">
    <text evidence="2">The sequence shown here is derived from an EMBL/GenBank/DDBJ whole genome shotgun (WGS) entry which is preliminary data.</text>
</comment>
<reference evidence="2 3" key="1">
    <citation type="journal article" date="2018" name="BMC Genomics">
        <title>The genome of Naegleria lovaniensis, the basis for a comparative approach to unravel pathogenicity factors of the human pathogenic amoeba N. fowleri.</title>
        <authorList>
            <person name="Liechti N."/>
            <person name="Schurch N."/>
            <person name="Bruggmann R."/>
            <person name="Wittwer M."/>
        </authorList>
    </citation>
    <scope>NUCLEOTIDE SEQUENCE [LARGE SCALE GENOMIC DNA]</scope>
    <source>
        <strain evidence="2 3">ATCC 30569</strain>
    </source>
</reference>
<dbReference type="GeneID" id="68097800"/>
<name>A0AA88KJR9_NAELO</name>
<feature type="region of interest" description="Disordered" evidence="1">
    <location>
        <begin position="455"/>
        <end position="474"/>
    </location>
</feature>
<dbReference type="SUPFAM" id="SSF53474">
    <property type="entry name" value="alpha/beta-Hydrolases"/>
    <property type="match status" value="1"/>
</dbReference>
<organism evidence="2 3">
    <name type="scientific">Naegleria lovaniensis</name>
    <name type="common">Amoeba</name>
    <dbReference type="NCBI Taxonomy" id="51637"/>
    <lineage>
        <taxon>Eukaryota</taxon>
        <taxon>Discoba</taxon>
        <taxon>Heterolobosea</taxon>
        <taxon>Tetramitia</taxon>
        <taxon>Eutetramitia</taxon>
        <taxon>Vahlkampfiidae</taxon>
        <taxon>Naegleria</taxon>
    </lineage>
</organism>
<dbReference type="EMBL" id="PYSW02000024">
    <property type="protein sequence ID" value="KAG2382143.1"/>
    <property type="molecule type" value="Genomic_DNA"/>
</dbReference>
<evidence type="ECO:0000313" key="3">
    <source>
        <dbReference type="Proteomes" id="UP000816034"/>
    </source>
</evidence>
<evidence type="ECO:0000256" key="1">
    <source>
        <dbReference type="SAM" id="MobiDB-lite"/>
    </source>
</evidence>
<keyword evidence="3" id="KW-1185">Reference proteome</keyword>
<sequence>MQPQENHSSTSRASNSSGADAGGPIGRVIVCEQTHEVTCQDGYKIYGIVFIPLERKDSTLSRVHSGGSETAILMAPAMGVPCRFYKDFCTFICESTGCMVATLDYRGCFASGLRVNAVQNDRSDSAKDNSKIMKDEKEILFDIQNKYISVRNWGRFDVPAIMNFLESTPLHQLLLTTNFQSKLPKIVNIINPSTETKELLNTQLTQFLTSLKQSPPIYPIHNFLYIAHSIGGQILAYFPSLYLQKFIGSVWVGTQSGLIAHWPWILPRILMFFYWYVYLPSMAWMYPLNTPPVNVAKKLVRDWYSAGRCRRNYIFEYFGIEEPQKNGEHPAWTLEKIPMVSYVIEGDHFAPLQAATWILRSLSDPKFVSFTDQQHLNTDRSRIPKKIDVTLKKTDSTQPHDQPLTPNEKRMYHVHGEVAKKVGHFNFYKQQEGRDECWPHMLTIVKQMLELSHKENKQDSDMVEFPSHKRFSKL</sequence>